<reference evidence="1 2" key="1">
    <citation type="journal article" date="2018" name="Sci. Rep.">
        <title>Comparative analysis of the Pocillopora damicornis genome highlights role of immune system in coral evolution.</title>
        <authorList>
            <person name="Cunning R."/>
            <person name="Bay R.A."/>
            <person name="Gillette P."/>
            <person name="Baker A.C."/>
            <person name="Traylor-Knowles N."/>
        </authorList>
    </citation>
    <scope>NUCLEOTIDE SEQUENCE [LARGE SCALE GENOMIC DNA]</scope>
    <source>
        <strain evidence="1">RSMAS</strain>
        <tissue evidence="1">Whole animal</tissue>
    </source>
</reference>
<evidence type="ECO:0000313" key="1">
    <source>
        <dbReference type="EMBL" id="RMX59092.1"/>
    </source>
</evidence>
<keyword evidence="2" id="KW-1185">Reference proteome</keyword>
<protein>
    <submittedName>
        <fullName evidence="1">Uncharacterized protein</fullName>
    </submittedName>
</protein>
<dbReference type="AlphaFoldDB" id="A0A3M6UZL9"/>
<dbReference type="EMBL" id="RCHS01000399">
    <property type="protein sequence ID" value="RMX59092.1"/>
    <property type="molecule type" value="Genomic_DNA"/>
</dbReference>
<sequence>MKWRMENSGFVIHAFAVDNSLQEEDFGAQIRELFERQILNSWKQIVSPKLANGVYFTASHVLVFAGQGSIYIQLESDISTALYHDIDIPLQCPDP</sequence>
<evidence type="ECO:0000313" key="2">
    <source>
        <dbReference type="Proteomes" id="UP000275408"/>
    </source>
</evidence>
<organism evidence="1 2">
    <name type="scientific">Pocillopora damicornis</name>
    <name type="common">Cauliflower coral</name>
    <name type="synonym">Millepora damicornis</name>
    <dbReference type="NCBI Taxonomy" id="46731"/>
    <lineage>
        <taxon>Eukaryota</taxon>
        <taxon>Metazoa</taxon>
        <taxon>Cnidaria</taxon>
        <taxon>Anthozoa</taxon>
        <taxon>Hexacorallia</taxon>
        <taxon>Scleractinia</taxon>
        <taxon>Astrocoeniina</taxon>
        <taxon>Pocilloporidae</taxon>
        <taxon>Pocillopora</taxon>
    </lineage>
</organism>
<comment type="caution">
    <text evidence="1">The sequence shown here is derived from an EMBL/GenBank/DDBJ whole genome shotgun (WGS) entry which is preliminary data.</text>
</comment>
<accession>A0A3M6UZL9</accession>
<dbReference type="Proteomes" id="UP000275408">
    <property type="component" value="Unassembled WGS sequence"/>
</dbReference>
<name>A0A3M6UZL9_POCDA</name>
<gene>
    <name evidence="1" type="ORF">pdam_00009804</name>
</gene>
<proteinExistence type="predicted"/>